<dbReference type="Gene3D" id="3.20.20.70">
    <property type="entry name" value="Aldolase class I"/>
    <property type="match status" value="1"/>
</dbReference>
<keyword evidence="4 8" id="KW-0479">Metal-binding</keyword>
<dbReference type="PANTHER" id="PTHR10949:SF0">
    <property type="entry name" value="LIPOYL SYNTHASE, MITOCHONDRIAL"/>
    <property type="match status" value="1"/>
</dbReference>
<proteinExistence type="inferred from homology"/>
<dbReference type="EC" id="2.8.1.8" evidence="8"/>
<keyword evidence="1 8" id="KW-0004">4Fe-4S</keyword>
<comment type="catalytic activity">
    <reaction evidence="7 8">
        <text>[[Fe-S] cluster scaffold protein carrying a second [4Fe-4S](2+) cluster] + N(6)-octanoyl-L-lysyl-[protein] + 2 oxidized [2Fe-2S]-[ferredoxin] + 2 S-adenosyl-L-methionine + 4 H(+) = [[Fe-S] cluster scaffold protein] + N(6)-[(R)-dihydrolipoyl]-L-lysyl-[protein] + 4 Fe(3+) + 2 hydrogen sulfide + 2 5'-deoxyadenosine + 2 L-methionine + 2 reduced [2Fe-2S]-[ferredoxin]</text>
        <dbReference type="Rhea" id="RHEA:16585"/>
        <dbReference type="Rhea" id="RHEA-COMP:9928"/>
        <dbReference type="Rhea" id="RHEA-COMP:10000"/>
        <dbReference type="Rhea" id="RHEA-COMP:10001"/>
        <dbReference type="Rhea" id="RHEA-COMP:10475"/>
        <dbReference type="Rhea" id="RHEA-COMP:14568"/>
        <dbReference type="Rhea" id="RHEA-COMP:14569"/>
        <dbReference type="ChEBI" id="CHEBI:15378"/>
        <dbReference type="ChEBI" id="CHEBI:17319"/>
        <dbReference type="ChEBI" id="CHEBI:29034"/>
        <dbReference type="ChEBI" id="CHEBI:29919"/>
        <dbReference type="ChEBI" id="CHEBI:33722"/>
        <dbReference type="ChEBI" id="CHEBI:33737"/>
        <dbReference type="ChEBI" id="CHEBI:33738"/>
        <dbReference type="ChEBI" id="CHEBI:57844"/>
        <dbReference type="ChEBI" id="CHEBI:59789"/>
        <dbReference type="ChEBI" id="CHEBI:78809"/>
        <dbReference type="ChEBI" id="CHEBI:83100"/>
        <dbReference type="EC" id="2.8.1.8"/>
    </reaction>
</comment>
<dbReference type="Pfam" id="PF04055">
    <property type="entry name" value="Radical_SAM"/>
    <property type="match status" value="1"/>
</dbReference>
<evidence type="ECO:0000259" key="9">
    <source>
        <dbReference type="PROSITE" id="PS51918"/>
    </source>
</evidence>
<evidence type="ECO:0000256" key="3">
    <source>
        <dbReference type="ARBA" id="ARBA00022691"/>
    </source>
</evidence>
<keyword evidence="5 8" id="KW-0408">Iron</keyword>
<comment type="subcellular location">
    <subcellularLocation>
        <location evidence="8">Cytoplasm</location>
    </subcellularLocation>
</comment>
<dbReference type="InterPro" id="IPR013785">
    <property type="entry name" value="Aldolase_TIM"/>
</dbReference>
<evidence type="ECO:0000256" key="7">
    <source>
        <dbReference type="ARBA" id="ARBA00047326"/>
    </source>
</evidence>
<protein>
    <recommendedName>
        <fullName evidence="8">Lipoyl synthase</fullName>
        <ecNumber evidence="8">2.8.1.8</ecNumber>
    </recommendedName>
    <alternativeName>
        <fullName evidence="8">Lip-syn</fullName>
        <shortName evidence="8">LS</shortName>
    </alternativeName>
    <alternativeName>
        <fullName evidence="8">Lipoate synthase</fullName>
    </alternativeName>
    <alternativeName>
        <fullName evidence="8">Lipoic acid synthase</fullName>
    </alternativeName>
    <alternativeName>
        <fullName evidence="8">Sulfur insertion protein LipA</fullName>
    </alternativeName>
</protein>
<dbReference type="PROSITE" id="PS51918">
    <property type="entry name" value="RADICAL_SAM"/>
    <property type="match status" value="1"/>
</dbReference>
<keyword evidence="6 8" id="KW-0411">Iron-sulfur</keyword>
<comment type="pathway">
    <text evidence="8">Protein modification; protein lipoylation via endogenous pathway; protein N(6)-(lipoyl)lysine from octanoyl-[acyl-carrier-protein]: step 2/2.</text>
</comment>
<dbReference type="PANTHER" id="PTHR10949">
    <property type="entry name" value="LIPOYL SYNTHASE"/>
    <property type="match status" value="1"/>
</dbReference>
<name>A0A8G2FW21_PICTO</name>
<dbReference type="GO" id="GO:0009249">
    <property type="term" value="P:protein lipoylation"/>
    <property type="evidence" value="ECO:0007669"/>
    <property type="project" value="UniProtKB-UniRule"/>
</dbReference>
<keyword evidence="2 8" id="KW-0808">Transferase</keyword>
<feature type="binding site" evidence="8">
    <location>
        <position position="60"/>
    </location>
    <ligand>
        <name>[4Fe-4S] cluster</name>
        <dbReference type="ChEBI" id="CHEBI:49883"/>
        <label>1</label>
    </ligand>
</feature>
<feature type="domain" description="Radical SAM core" evidence="9">
    <location>
        <begin position="67"/>
        <end position="281"/>
    </location>
</feature>
<feature type="binding site" evidence="8">
    <location>
        <position position="66"/>
    </location>
    <ligand>
        <name>[4Fe-4S] cluster</name>
        <dbReference type="ChEBI" id="CHEBI:49883"/>
        <label>1</label>
    </ligand>
</feature>
<dbReference type="NCBIfam" id="NF009544">
    <property type="entry name" value="PRK12928.1"/>
    <property type="match status" value="1"/>
</dbReference>
<evidence type="ECO:0000256" key="2">
    <source>
        <dbReference type="ARBA" id="ARBA00022679"/>
    </source>
</evidence>
<dbReference type="EMBL" id="FWYE01000001">
    <property type="protein sequence ID" value="SMD30557.1"/>
    <property type="molecule type" value="Genomic_DNA"/>
</dbReference>
<comment type="similarity">
    <text evidence="8">Belongs to the radical SAM superfamily. Lipoyl synthase family.</text>
</comment>
<feature type="binding site" evidence="8">
    <location>
        <position position="85"/>
    </location>
    <ligand>
        <name>[4Fe-4S] cluster</name>
        <dbReference type="ChEBI" id="CHEBI:49883"/>
        <label>2</label>
        <note>4Fe-4S-S-AdoMet</note>
    </ligand>
</feature>
<dbReference type="AlphaFoldDB" id="A0A8G2FW21"/>
<dbReference type="UniPathway" id="UPA00538">
    <property type="reaction ID" value="UER00593"/>
</dbReference>
<feature type="binding site" evidence="8">
    <location>
        <position position="55"/>
    </location>
    <ligand>
        <name>[4Fe-4S] cluster</name>
        <dbReference type="ChEBI" id="CHEBI:49883"/>
        <label>1</label>
    </ligand>
</feature>
<dbReference type="InterPro" id="IPR007197">
    <property type="entry name" value="rSAM"/>
</dbReference>
<dbReference type="SFLD" id="SFLDG01058">
    <property type="entry name" value="lipoyl_synthase_like"/>
    <property type="match status" value="1"/>
</dbReference>
<keyword evidence="3 8" id="KW-0949">S-adenosyl-L-methionine</keyword>
<dbReference type="SMART" id="SM00729">
    <property type="entry name" value="Elp3"/>
    <property type="match status" value="1"/>
</dbReference>
<sequence length="307" mass="34898">MAKWYFSFLRKFLIITENIEIMNAGPINYKVKLPSGERYTFIKSTLSARNLYTVCEEAHCPNIAECWESGTATFMIMGSNCSRGCRFCAVTHGRMLPLDPMEPEKVYESVKMMNLDYVVITSVDRDDLPDKGSSHFAAVIRRLKDLKIKIEVLIPDFSGVHKFIDKIIDERPDVIAHNIETVRRLTKTVRDPRAGYDQSLNVLRYVKSRSNIITKSSIMLGLGETDDEVIETLHDLHDAGVDIVTIGQYLRPTKKQLEVKEYSPMERFKNLEESAYSIGFSFVASGPLVRTSYRAAEAFVKGGFKND</sequence>
<dbReference type="HAMAP" id="MF_00206">
    <property type="entry name" value="Lipoyl_synth"/>
    <property type="match status" value="1"/>
</dbReference>
<evidence type="ECO:0000256" key="6">
    <source>
        <dbReference type="ARBA" id="ARBA00023014"/>
    </source>
</evidence>
<dbReference type="PIRSF" id="PIRSF005963">
    <property type="entry name" value="Lipoyl_synth"/>
    <property type="match status" value="1"/>
</dbReference>
<evidence type="ECO:0000256" key="1">
    <source>
        <dbReference type="ARBA" id="ARBA00022485"/>
    </source>
</evidence>
<keyword evidence="11" id="KW-1185">Reference proteome</keyword>
<dbReference type="InterPro" id="IPR058240">
    <property type="entry name" value="rSAM_sf"/>
</dbReference>
<feature type="binding site" evidence="8">
    <location>
        <position position="292"/>
    </location>
    <ligand>
        <name>[4Fe-4S] cluster</name>
        <dbReference type="ChEBI" id="CHEBI:49883"/>
        <label>1</label>
    </ligand>
</feature>
<comment type="cofactor">
    <cofactor evidence="8">
        <name>[4Fe-4S] cluster</name>
        <dbReference type="ChEBI" id="CHEBI:49883"/>
    </cofactor>
    <text evidence="8">Binds 2 [4Fe-4S] clusters per subunit. One cluster is coordinated with 3 cysteines and an exchangeable S-adenosyl-L-methionine.</text>
</comment>
<evidence type="ECO:0000313" key="11">
    <source>
        <dbReference type="Proteomes" id="UP000192315"/>
    </source>
</evidence>
<dbReference type="GO" id="GO:0016992">
    <property type="term" value="F:lipoate synthase activity"/>
    <property type="evidence" value="ECO:0007669"/>
    <property type="project" value="UniProtKB-UniRule"/>
</dbReference>
<dbReference type="SFLD" id="SFLDF00271">
    <property type="entry name" value="lipoyl_synthase"/>
    <property type="match status" value="1"/>
</dbReference>
<dbReference type="GO" id="GO:0051539">
    <property type="term" value="F:4 iron, 4 sulfur cluster binding"/>
    <property type="evidence" value="ECO:0007669"/>
    <property type="project" value="UniProtKB-UniRule"/>
</dbReference>
<dbReference type="InterPro" id="IPR031691">
    <property type="entry name" value="LIAS_N"/>
</dbReference>
<evidence type="ECO:0000313" key="10">
    <source>
        <dbReference type="EMBL" id="SMD30557.1"/>
    </source>
</evidence>
<dbReference type="NCBIfam" id="TIGR00510">
    <property type="entry name" value="lipA"/>
    <property type="match status" value="1"/>
</dbReference>
<dbReference type="SUPFAM" id="SSF102114">
    <property type="entry name" value="Radical SAM enzymes"/>
    <property type="match status" value="1"/>
</dbReference>
<keyword evidence="8" id="KW-0963">Cytoplasm</keyword>
<evidence type="ECO:0000256" key="8">
    <source>
        <dbReference type="HAMAP-Rule" id="MF_00206"/>
    </source>
</evidence>
<comment type="function">
    <text evidence="8">Catalyzes the radical-mediated insertion of two sulfur atoms into the C-6 and C-8 positions of the octanoyl moiety bound to the lipoyl domains of lipoate-dependent enzymes, thereby converting the octanoylated domains into lipoylated derivatives.</text>
</comment>
<accession>A0A8G2FW21</accession>
<feature type="binding site" evidence="8">
    <location>
        <position position="81"/>
    </location>
    <ligand>
        <name>[4Fe-4S] cluster</name>
        <dbReference type="ChEBI" id="CHEBI:49883"/>
        <label>2</label>
        <note>4Fe-4S-S-AdoMet</note>
    </ligand>
</feature>
<comment type="caution">
    <text evidence="10">The sequence shown here is derived from an EMBL/GenBank/DDBJ whole genome shotgun (WGS) entry which is preliminary data.</text>
</comment>
<reference evidence="10 11" key="1">
    <citation type="submission" date="2017-04" db="EMBL/GenBank/DDBJ databases">
        <authorList>
            <person name="Varghese N."/>
            <person name="Submissions S."/>
        </authorList>
    </citation>
    <scope>NUCLEOTIDE SEQUENCE [LARGE SCALE GENOMIC DNA]</scope>
    <source>
        <strain evidence="10 11">DSM 9789</strain>
    </source>
</reference>
<dbReference type="InterPro" id="IPR003698">
    <property type="entry name" value="Lipoyl_synth"/>
</dbReference>
<dbReference type="CDD" id="cd01335">
    <property type="entry name" value="Radical_SAM"/>
    <property type="match status" value="1"/>
</dbReference>
<dbReference type="GO" id="GO:0046872">
    <property type="term" value="F:metal ion binding"/>
    <property type="evidence" value="ECO:0007669"/>
    <property type="project" value="UniProtKB-KW"/>
</dbReference>
<feature type="binding site" evidence="8">
    <location>
        <position position="88"/>
    </location>
    <ligand>
        <name>[4Fe-4S] cluster</name>
        <dbReference type="ChEBI" id="CHEBI:49883"/>
        <label>2</label>
        <note>4Fe-4S-S-AdoMet</note>
    </ligand>
</feature>
<evidence type="ECO:0000256" key="5">
    <source>
        <dbReference type="ARBA" id="ARBA00023004"/>
    </source>
</evidence>
<organism evidence="10 11">
    <name type="scientific">Picrophilus torridus (strain ATCC 700027 / DSM 9790 / JCM 10055 / NBRC 100828 / KAW 2/3)</name>
    <dbReference type="NCBI Taxonomy" id="1122961"/>
    <lineage>
        <taxon>Archaea</taxon>
        <taxon>Methanobacteriati</taxon>
        <taxon>Thermoplasmatota</taxon>
        <taxon>Thermoplasmata</taxon>
        <taxon>Thermoplasmatales</taxon>
        <taxon>Picrophilaceae</taxon>
        <taxon>Picrophilus</taxon>
    </lineage>
</organism>
<dbReference type="Pfam" id="PF16881">
    <property type="entry name" value="LIAS_N"/>
    <property type="match status" value="1"/>
</dbReference>
<dbReference type="NCBIfam" id="NF004019">
    <property type="entry name" value="PRK05481.1"/>
    <property type="match status" value="1"/>
</dbReference>
<evidence type="ECO:0000256" key="4">
    <source>
        <dbReference type="ARBA" id="ARBA00022723"/>
    </source>
</evidence>
<gene>
    <name evidence="8" type="primary">lipA</name>
    <name evidence="10" type="ORF">SAMN02745355_0445</name>
</gene>
<dbReference type="SFLD" id="SFLDS00029">
    <property type="entry name" value="Radical_SAM"/>
    <property type="match status" value="1"/>
</dbReference>
<dbReference type="Proteomes" id="UP000192315">
    <property type="component" value="Unassembled WGS sequence"/>
</dbReference>
<dbReference type="InterPro" id="IPR006638">
    <property type="entry name" value="Elp3/MiaA/NifB-like_rSAM"/>
</dbReference>
<dbReference type="GO" id="GO:0005737">
    <property type="term" value="C:cytoplasm"/>
    <property type="evidence" value="ECO:0007669"/>
    <property type="project" value="UniProtKB-SubCell"/>
</dbReference>